<sequence length="138" mass="15266">MQETEGRAACRPNSSTTIALPSGHELAAGSSPHATGVTQLKRFEARPICSGSLYVHIVWDVEVRCSIVKSVSRENGRACAAFPPKCRKTKEEEVCRQHENSIAARQLRRFFFERKINSPQFQQPFRVVGGAVIVVRGG</sequence>
<evidence type="ECO:0000313" key="1">
    <source>
        <dbReference type="EMBL" id="GFX90347.1"/>
    </source>
</evidence>
<comment type="caution">
    <text evidence="1">The sequence shown here is derived from an EMBL/GenBank/DDBJ whole genome shotgun (WGS) entry which is preliminary data.</text>
</comment>
<dbReference type="AlphaFoldDB" id="A0A8X6V039"/>
<name>A0A8X6V039_TRICX</name>
<dbReference type="EMBL" id="BMAU01021094">
    <property type="protein sequence ID" value="GFX90347.1"/>
    <property type="molecule type" value="Genomic_DNA"/>
</dbReference>
<evidence type="ECO:0000313" key="2">
    <source>
        <dbReference type="Proteomes" id="UP000887159"/>
    </source>
</evidence>
<protein>
    <submittedName>
        <fullName evidence="1">Uncharacterized protein</fullName>
    </submittedName>
</protein>
<accession>A0A8X6V039</accession>
<proteinExistence type="predicted"/>
<gene>
    <name evidence="1" type="ORF">TNCV_3849221</name>
</gene>
<reference evidence="1" key="1">
    <citation type="submission" date="2020-08" db="EMBL/GenBank/DDBJ databases">
        <title>Multicomponent nature underlies the extraordinary mechanical properties of spider dragline silk.</title>
        <authorList>
            <person name="Kono N."/>
            <person name="Nakamura H."/>
            <person name="Mori M."/>
            <person name="Yoshida Y."/>
            <person name="Ohtoshi R."/>
            <person name="Malay A.D."/>
            <person name="Moran D.A.P."/>
            <person name="Tomita M."/>
            <person name="Numata K."/>
            <person name="Arakawa K."/>
        </authorList>
    </citation>
    <scope>NUCLEOTIDE SEQUENCE</scope>
</reference>
<keyword evidence="2" id="KW-1185">Reference proteome</keyword>
<dbReference type="Proteomes" id="UP000887159">
    <property type="component" value="Unassembled WGS sequence"/>
</dbReference>
<organism evidence="1 2">
    <name type="scientific">Trichonephila clavipes</name>
    <name type="common">Golden silk orbweaver</name>
    <name type="synonym">Nephila clavipes</name>
    <dbReference type="NCBI Taxonomy" id="2585209"/>
    <lineage>
        <taxon>Eukaryota</taxon>
        <taxon>Metazoa</taxon>
        <taxon>Ecdysozoa</taxon>
        <taxon>Arthropoda</taxon>
        <taxon>Chelicerata</taxon>
        <taxon>Arachnida</taxon>
        <taxon>Araneae</taxon>
        <taxon>Araneomorphae</taxon>
        <taxon>Entelegynae</taxon>
        <taxon>Araneoidea</taxon>
        <taxon>Nephilidae</taxon>
        <taxon>Trichonephila</taxon>
    </lineage>
</organism>